<evidence type="ECO:0000256" key="13">
    <source>
        <dbReference type="ARBA" id="ARBA00029511"/>
    </source>
</evidence>
<evidence type="ECO:0000256" key="3">
    <source>
        <dbReference type="ARBA" id="ARBA00010327"/>
    </source>
</evidence>
<dbReference type="STRING" id="767434.Fraau_1379"/>
<name>H8L5L0_FRAAD</name>
<keyword evidence="6 15" id="KW-0997">Cell inner membrane</keyword>
<evidence type="ECO:0000256" key="4">
    <source>
        <dbReference type="ARBA" id="ARBA00011988"/>
    </source>
</evidence>
<dbReference type="GO" id="GO:0004674">
    <property type="term" value="F:protein serine/threonine kinase activity"/>
    <property type="evidence" value="ECO:0007669"/>
    <property type="project" value="UniProtKB-KW"/>
</dbReference>
<dbReference type="AlphaFoldDB" id="H8L5L0"/>
<dbReference type="SUPFAM" id="SSF56112">
    <property type="entry name" value="Protein kinase-like (PK-like)"/>
    <property type="match status" value="1"/>
</dbReference>
<dbReference type="Pfam" id="PF06293">
    <property type="entry name" value="Kdo"/>
    <property type="match status" value="1"/>
</dbReference>
<comment type="catalytic activity">
    <reaction evidence="14 15">
        <text>an alpha-Kdo-(2-&gt;6)-lipid IVA + ATP = a 4-O-phospho-alpha-Kdo-(2-&gt;6)-lipid IVA + ADP + H(+)</text>
        <dbReference type="Rhea" id="RHEA:74271"/>
        <dbReference type="ChEBI" id="CHEBI:15378"/>
        <dbReference type="ChEBI" id="CHEBI:30616"/>
        <dbReference type="ChEBI" id="CHEBI:176428"/>
        <dbReference type="ChEBI" id="CHEBI:193140"/>
        <dbReference type="ChEBI" id="CHEBI:456216"/>
        <dbReference type="EC" id="2.7.1.166"/>
    </reaction>
</comment>
<evidence type="ECO:0000313" key="16">
    <source>
        <dbReference type="EMBL" id="AFC85811.1"/>
    </source>
</evidence>
<evidence type="ECO:0000256" key="15">
    <source>
        <dbReference type="HAMAP-Rule" id="MF_00521"/>
    </source>
</evidence>
<comment type="subcellular location">
    <subcellularLocation>
        <location evidence="1 15">Cell inner membrane</location>
        <topology evidence="1 15">Peripheral membrane protein</topology>
        <orientation evidence="1 15">Cytoplasmic side</orientation>
    </subcellularLocation>
</comment>
<dbReference type="UniPathway" id="UPA00958"/>
<organism evidence="16 17">
    <name type="scientific">Frateuria aurantia (strain ATCC 33424 / DSM 6220 / KCTC 2777 / LMG 1558 / NBRC 3245 / NCIMB 13370)</name>
    <name type="common">Acetobacter aurantius</name>
    <dbReference type="NCBI Taxonomy" id="767434"/>
    <lineage>
        <taxon>Bacteria</taxon>
        <taxon>Pseudomonadati</taxon>
        <taxon>Pseudomonadota</taxon>
        <taxon>Gammaproteobacteria</taxon>
        <taxon>Lysobacterales</taxon>
        <taxon>Rhodanobacteraceae</taxon>
        <taxon>Frateuria</taxon>
    </lineage>
</organism>
<comment type="function">
    <text evidence="15">Catalyzes the ATP-dependent phosphorylation of the 3-deoxy-D-manno-octulosonic acid (Kdo) residue in Kdo-lipid IV(A) at the 4-OH position.</text>
</comment>
<dbReference type="GO" id="GO:0009244">
    <property type="term" value="P:lipopolysaccharide core region biosynthetic process"/>
    <property type="evidence" value="ECO:0007669"/>
    <property type="project" value="UniProtKB-UniRule"/>
</dbReference>
<dbReference type="Proteomes" id="UP000005234">
    <property type="component" value="Chromosome"/>
</dbReference>
<evidence type="ECO:0000313" key="17">
    <source>
        <dbReference type="Proteomes" id="UP000005234"/>
    </source>
</evidence>
<keyword evidence="16" id="KW-0723">Serine/threonine-protein kinase</keyword>
<dbReference type="KEGG" id="fau:Fraau_1379"/>
<reference evidence="16" key="1">
    <citation type="submission" date="2012-02" db="EMBL/GenBank/DDBJ databases">
        <title>The complete genome of Frateuria aurantia DSM 6220.</title>
        <authorList>
            <consortium name="US DOE Joint Genome Institute (JGI-PGF)"/>
            <person name="Lucas S."/>
            <person name="Copeland A."/>
            <person name="Lapidus A."/>
            <person name="Glavina del Rio T."/>
            <person name="Dalin E."/>
            <person name="Tice H."/>
            <person name="Bruce D."/>
            <person name="Goodwin L."/>
            <person name="Pitluck S."/>
            <person name="Peters L."/>
            <person name="Ovchinnikova G."/>
            <person name="Teshima H."/>
            <person name="Kyrpides N."/>
            <person name="Mavromatis K."/>
            <person name="Ivanova N."/>
            <person name="Brettin T."/>
            <person name="Detter J.C."/>
            <person name="Han C."/>
            <person name="Larimer F."/>
            <person name="Land M."/>
            <person name="Hauser L."/>
            <person name="Markowitz V."/>
            <person name="Cheng J.-F."/>
            <person name="Hugenholtz P."/>
            <person name="Woyke T."/>
            <person name="Wu D."/>
            <person name="Brambilla E."/>
            <person name="Klenk H.-P."/>
            <person name="Eisen J.A."/>
        </authorList>
    </citation>
    <scope>NUCLEOTIDE SEQUENCE</scope>
    <source>
        <strain evidence="16">DSM 6220</strain>
    </source>
</reference>
<keyword evidence="12 15" id="KW-0472">Membrane</keyword>
<keyword evidence="5 15" id="KW-1003">Cell membrane</keyword>
<evidence type="ECO:0000256" key="10">
    <source>
        <dbReference type="ARBA" id="ARBA00022840"/>
    </source>
</evidence>
<dbReference type="NCBIfam" id="NF002475">
    <property type="entry name" value="PRK01723.1"/>
    <property type="match status" value="1"/>
</dbReference>
<keyword evidence="9 15" id="KW-0418">Kinase</keyword>
<comment type="pathway">
    <text evidence="2 15">Bacterial outer membrane biogenesis; LPS core biosynthesis.</text>
</comment>
<dbReference type="OrthoDB" id="6854449at2"/>
<gene>
    <name evidence="15" type="primary">kdkA</name>
    <name evidence="16" type="ordered locus">Fraau_1379</name>
</gene>
<dbReference type="HAMAP" id="MF_00521">
    <property type="entry name" value="KDO_kinase"/>
    <property type="match status" value="1"/>
</dbReference>
<dbReference type="GO" id="GO:0005524">
    <property type="term" value="F:ATP binding"/>
    <property type="evidence" value="ECO:0007669"/>
    <property type="project" value="UniProtKB-UniRule"/>
</dbReference>
<sequence>MIEVKRQQHGDVAALYDAQRAAGFIDEWLADPPGPIASHRLVGGRGAVGLVAPLGEPWVVRHYRRGGLMARWLKDSYVWRGAERTRCFREFRLLVELADAGLPVAAPVAARYRRHGLIYRADLVTAELPQARTVAEYVLAGEFDAGLARAVGATIAHFHRVGVWHADLNAHNILQSGHRLYLIDFDRGRRRAPDQRWQVANLQRLRRSLLKLGGAEGQPAGWDTLWSALQDGYAREMP</sequence>
<evidence type="ECO:0000256" key="2">
    <source>
        <dbReference type="ARBA" id="ARBA00004713"/>
    </source>
</evidence>
<dbReference type="EMBL" id="CP003350">
    <property type="protein sequence ID" value="AFC85811.1"/>
    <property type="molecule type" value="Genomic_DNA"/>
</dbReference>
<dbReference type="InterPro" id="IPR022826">
    <property type="entry name" value="KDO_kinase"/>
</dbReference>
<comment type="similarity">
    <text evidence="3 15">Belongs to the protein kinase superfamily. KdkA/RfaP family.</text>
</comment>
<dbReference type="InterPro" id="IPR011009">
    <property type="entry name" value="Kinase-like_dom_sf"/>
</dbReference>
<evidence type="ECO:0000256" key="7">
    <source>
        <dbReference type="ARBA" id="ARBA00022679"/>
    </source>
</evidence>
<keyword evidence="10 15" id="KW-0067">ATP-binding</keyword>
<evidence type="ECO:0000256" key="8">
    <source>
        <dbReference type="ARBA" id="ARBA00022741"/>
    </source>
</evidence>
<keyword evidence="8 15" id="KW-0547">Nucleotide-binding</keyword>
<evidence type="ECO:0000256" key="14">
    <source>
        <dbReference type="ARBA" id="ARBA00034417"/>
    </source>
</evidence>
<accession>H8L5L0</accession>
<dbReference type="eggNOG" id="COG3642">
    <property type="taxonomic scope" value="Bacteria"/>
</dbReference>
<evidence type="ECO:0000256" key="11">
    <source>
        <dbReference type="ARBA" id="ARBA00022985"/>
    </source>
</evidence>
<keyword evidence="7 15" id="KW-0808">Transferase</keyword>
<dbReference type="GO" id="GO:0005886">
    <property type="term" value="C:plasma membrane"/>
    <property type="evidence" value="ECO:0007669"/>
    <property type="project" value="UniProtKB-SubCell"/>
</dbReference>
<evidence type="ECO:0000256" key="6">
    <source>
        <dbReference type="ARBA" id="ARBA00022519"/>
    </source>
</evidence>
<evidence type="ECO:0000256" key="5">
    <source>
        <dbReference type="ARBA" id="ARBA00022475"/>
    </source>
</evidence>
<evidence type="ECO:0000256" key="9">
    <source>
        <dbReference type="ARBA" id="ARBA00022777"/>
    </source>
</evidence>
<dbReference type="HOGENOM" id="CLU_094226_0_0_6"/>
<evidence type="ECO:0000256" key="1">
    <source>
        <dbReference type="ARBA" id="ARBA00004515"/>
    </source>
</evidence>
<protein>
    <recommendedName>
        <fullName evidence="13 15">3-deoxy-D-manno-octulosonic acid kinase</fullName>
        <shortName evidence="15">Kdo kinase</shortName>
        <ecNumber evidence="4 15">2.7.1.166</ecNumber>
    </recommendedName>
</protein>
<dbReference type="RefSeq" id="WP_014402816.1">
    <property type="nucleotide sequence ID" value="NC_017033.1"/>
</dbReference>
<evidence type="ECO:0000256" key="12">
    <source>
        <dbReference type="ARBA" id="ARBA00023136"/>
    </source>
</evidence>
<proteinExistence type="inferred from homology"/>
<keyword evidence="17" id="KW-1185">Reference proteome</keyword>
<feature type="active site" evidence="15">
    <location>
        <position position="167"/>
    </location>
</feature>
<dbReference type="EC" id="2.7.1.166" evidence="4 15"/>
<keyword evidence="11 15" id="KW-0448">Lipopolysaccharide biosynthesis</keyword>
<dbReference type="Gene3D" id="1.10.510.10">
    <property type="entry name" value="Transferase(Phosphotransferase) domain 1"/>
    <property type="match status" value="1"/>
</dbReference>